<evidence type="ECO:0008006" key="3">
    <source>
        <dbReference type="Google" id="ProtNLM"/>
    </source>
</evidence>
<protein>
    <recommendedName>
        <fullName evidence="3">Toxin</fullName>
    </recommendedName>
</protein>
<proteinExistence type="predicted"/>
<reference evidence="1 2" key="1">
    <citation type="journal article" date="2016" name="Nat. Commun.">
        <title>Thousands of microbial genomes shed light on interconnected biogeochemical processes in an aquifer system.</title>
        <authorList>
            <person name="Anantharaman K."/>
            <person name="Brown C.T."/>
            <person name="Hug L.A."/>
            <person name="Sharon I."/>
            <person name="Castelle C.J."/>
            <person name="Probst A.J."/>
            <person name="Thomas B.C."/>
            <person name="Singh A."/>
            <person name="Wilkins M.J."/>
            <person name="Karaoz U."/>
            <person name="Brodie E.L."/>
            <person name="Williams K.H."/>
            <person name="Hubbard S.S."/>
            <person name="Banfield J.F."/>
        </authorList>
    </citation>
    <scope>NUCLEOTIDE SEQUENCE [LARGE SCALE GENOMIC DNA]</scope>
</reference>
<accession>A0A1F7FEV7</accession>
<name>A0A1F7FEV7_UNCRA</name>
<dbReference type="Proteomes" id="UP000179243">
    <property type="component" value="Unassembled WGS sequence"/>
</dbReference>
<dbReference type="EMBL" id="MFYX01000064">
    <property type="protein sequence ID" value="OGK05002.1"/>
    <property type="molecule type" value="Genomic_DNA"/>
</dbReference>
<organism evidence="1 2">
    <name type="scientific">Candidatus Raymondbacteria bacterium RIFOXYD12_FULL_49_13</name>
    <dbReference type="NCBI Taxonomy" id="1817890"/>
    <lineage>
        <taxon>Bacteria</taxon>
        <taxon>Raymondiibacteriota</taxon>
    </lineage>
</organism>
<sequence>MKTFTYNLGKNTKLKLERGIGFEVVMKAVIEGRYKVARVKSKNHPDQKCFLFKYNDVYWIAPFTEHKYSYHLHTIFRREL</sequence>
<gene>
    <name evidence="1" type="ORF">A2519_10000</name>
</gene>
<dbReference type="AlphaFoldDB" id="A0A1F7FEV7"/>
<evidence type="ECO:0000313" key="2">
    <source>
        <dbReference type="Proteomes" id="UP000179243"/>
    </source>
</evidence>
<evidence type="ECO:0000313" key="1">
    <source>
        <dbReference type="EMBL" id="OGK05002.1"/>
    </source>
</evidence>
<comment type="caution">
    <text evidence="1">The sequence shown here is derived from an EMBL/GenBank/DDBJ whole genome shotgun (WGS) entry which is preliminary data.</text>
</comment>